<reference evidence="4" key="2">
    <citation type="submission" date="2023-06" db="EMBL/GenBank/DDBJ databases">
        <authorList>
            <consortium name="Lawrence Berkeley National Laboratory"/>
            <person name="Mondo S.J."/>
            <person name="Hensen N."/>
            <person name="Bonometti L."/>
            <person name="Westerberg I."/>
            <person name="Brannstrom I.O."/>
            <person name="Guillou S."/>
            <person name="Cros-Aarteil S."/>
            <person name="Calhoun S."/>
            <person name="Haridas S."/>
            <person name="Kuo A."/>
            <person name="Pangilinan J."/>
            <person name="Riley R."/>
            <person name="Labutti K."/>
            <person name="Andreopoulos B."/>
            <person name="Lipzen A."/>
            <person name="Chen C."/>
            <person name="Yanf M."/>
            <person name="Daum C."/>
            <person name="Ng V."/>
            <person name="Clum A."/>
            <person name="Steindorff A."/>
            <person name="Ohm R."/>
            <person name="Martin F."/>
            <person name="Silar P."/>
            <person name="Natvig D."/>
            <person name="Lalanne C."/>
            <person name="Gautier V."/>
            <person name="Ament-Velasquez S.L."/>
            <person name="Kruys A."/>
            <person name="Hutchinson M.I."/>
            <person name="Powell A.J."/>
            <person name="Barry K."/>
            <person name="Miller A.N."/>
            <person name="Grigoriev I.V."/>
            <person name="Debuchy R."/>
            <person name="Gladieux P."/>
            <person name="Thoren M.H."/>
            <person name="Johannesson H."/>
        </authorList>
    </citation>
    <scope>NUCLEOTIDE SEQUENCE</scope>
    <source>
        <strain evidence="4">PSN324</strain>
    </source>
</reference>
<evidence type="ECO:0000313" key="5">
    <source>
        <dbReference type="Proteomes" id="UP001321749"/>
    </source>
</evidence>
<dbReference type="AlphaFoldDB" id="A0AAV9HJW3"/>
<proteinExistence type="predicted"/>
<evidence type="ECO:0000313" key="4">
    <source>
        <dbReference type="EMBL" id="KAK4459667.1"/>
    </source>
</evidence>
<dbReference type="InterPro" id="IPR036291">
    <property type="entry name" value="NAD(P)-bd_dom_sf"/>
</dbReference>
<keyword evidence="1" id="KW-0479">Metal-binding</keyword>
<comment type="caution">
    <text evidence="4">The sequence shown here is derived from an EMBL/GenBank/DDBJ whole genome shotgun (WGS) entry which is preliminary data.</text>
</comment>
<reference evidence="4" key="1">
    <citation type="journal article" date="2023" name="Mol. Phylogenet. Evol.">
        <title>Genome-scale phylogeny and comparative genomics of the fungal order Sordariales.</title>
        <authorList>
            <person name="Hensen N."/>
            <person name="Bonometti L."/>
            <person name="Westerberg I."/>
            <person name="Brannstrom I.O."/>
            <person name="Guillou S."/>
            <person name="Cros-Aarteil S."/>
            <person name="Calhoun S."/>
            <person name="Haridas S."/>
            <person name="Kuo A."/>
            <person name="Mondo S."/>
            <person name="Pangilinan J."/>
            <person name="Riley R."/>
            <person name="LaButti K."/>
            <person name="Andreopoulos B."/>
            <person name="Lipzen A."/>
            <person name="Chen C."/>
            <person name="Yan M."/>
            <person name="Daum C."/>
            <person name="Ng V."/>
            <person name="Clum A."/>
            <person name="Steindorff A."/>
            <person name="Ohm R.A."/>
            <person name="Martin F."/>
            <person name="Silar P."/>
            <person name="Natvig D.O."/>
            <person name="Lalanne C."/>
            <person name="Gautier V."/>
            <person name="Ament-Velasquez S.L."/>
            <person name="Kruys A."/>
            <person name="Hutchinson M.I."/>
            <person name="Powell A.J."/>
            <person name="Barry K."/>
            <person name="Miller A.N."/>
            <person name="Grigoriev I.V."/>
            <person name="Debuchy R."/>
            <person name="Gladieux P."/>
            <person name="Hiltunen Thoren M."/>
            <person name="Johannesson H."/>
        </authorList>
    </citation>
    <scope>NUCLEOTIDE SEQUENCE</scope>
    <source>
        <strain evidence="4">PSN324</strain>
    </source>
</reference>
<dbReference type="GO" id="GO:0046872">
    <property type="term" value="F:metal ion binding"/>
    <property type="evidence" value="ECO:0007669"/>
    <property type="project" value="UniProtKB-KW"/>
</dbReference>
<dbReference type="Gene3D" id="3.90.180.10">
    <property type="entry name" value="Medium-chain alcohol dehydrogenases, catalytic domain"/>
    <property type="match status" value="1"/>
</dbReference>
<keyword evidence="2" id="KW-0862">Zinc</keyword>
<dbReference type="InterPro" id="IPR047109">
    <property type="entry name" value="CAD-like"/>
</dbReference>
<dbReference type="SUPFAM" id="SSF51735">
    <property type="entry name" value="NAD(P)-binding Rossmann-fold domains"/>
    <property type="match status" value="1"/>
</dbReference>
<dbReference type="GO" id="GO:0016616">
    <property type="term" value="F:oxidoreductase activity, acting on the CH-OH group of donors, NAD or NADP as acceptor"/>
    <property type="evidence" value="ECO:0007669"/>
    <property type="project" value="InterPro"/>
</dbReference>
<dbReference type="Proteomes" id="UP001321749">
    <property type="component" value="Unassembled WGS sequence"/>
</dbReference>
<keyword evidence="5" id="KW-1185">Reference proteome</keyword>
<evidence type="ECO:0000256" key="1">
    <source>
        <dbReference type="ARBA" id="ARBA00022723"/>
    </source>
</evidence>
<organism evidence="4 5">
    <name type="scientific">Cladorrhinum samala</name>
    <dbReference type="NCBI Taxonomy" id="585594"/>
    <lineage>
        <taxon>Eukaryota</taxon>
        <taxon>Fungi</taxon>
        <taxon>Dikarya</taxon>
        <taxon>Ascomycota</taxon>
        <taxon>Pezizomycotina</taxon>
        <taxon>Sordariomycetes</taxon>
        <taxon>Sordariomycetidae</taxon>
        <taxon>Sordariales</taxon>
        <taxon>Podosporaceae</taxon>
        <taxon>Cladorrhinum</taxon>
    </lineage>
</organism>
<protein>
    <submittedName>
        <fullName evidence="4">Uncharacterized protein</fullName>
    </submittedName>
</protein>
<gene>
    <name evidence="4" type="ORF">QBC42DRAFT_289283</name>
</gene>
<accession>A0AAV9HJW3</accession>
<dbReference type="EMBL" id="MU865030">
    <property type="protein sequence ID" value="KAK4459667.1"/>
    <property type="molecule type" value="Genomic_DNA"/>
</dbReference>
<sequence>MRPEHAAPMMCAGLTVYSALAGFMGNSSSVRDQHLKGLRVAVIGIGGLGHLAIQFAKAMVRATSWGSHGKRTNAKTYST</sequence>
<dbReference type="PANTHER" id="PTHR42683">
    <property type="entry name" value="ALDEHYDE REDUCTASE"/>
    <property type="match status" value="1"/>
</dbReference>
<keyword evidence="3" id="KW-0560">Oxidoreductase</keyword>
<dbReference type="Gene3D" id="3.40.50.720">
    <property type="entry name" value="NAD(P)-binding Rossmann-like Domain"/>
    <property type="match status" value="1"/>
</dbReference>
<evidence type="ECO:0000256" key="2">
    <source>
        <dbReference type="ARBA" id="ARBA00022833"/>
    </source>
</evidence>
<name>A0AAV9HJW3_9PEZI</name>
<evidence type="ECO:0000256" key="3">
    <source>
        <dbReference type="ARBA" id="ARBA00023002"/>
    </source>
</evidence>